<keyword evidence="2" id="KW-1185">Reference proteome</keyword>
<sequence>MPQRQNFGGFRMRHFSDEVTNPDGSFIKPKCDVDNRKRISEAVFLGPGFELLESRAEPEGHFCWFVFLVTVTVLIRVVCH</sequence>
<protein>
    <submittedName>
        <fullName evidence="1">Uncharacterized protein</fullName>
    </submittedName>
</protein>
<comment type="caution">
    <text evidence="1">The sequence shown here is derived from an EMBL/GenBank/DDBJ whole genome shotgun (WGS) entry which is preliminary data.</text>
</comment>
<evidence type="ECO:0000313" key="1">
    <source>
        <dbReference type="EMBL" id="PPI82853.1"/>
    </source>
</evidence>
<gene>
    <name evidence="1" type="ORF">KEHDKFFH_17615</name>
</gene>
<organism evidence="1 2">
    <name type="scientific">Marinobacter maroccanus</name>
    <dbReference type="NCBI Taxonomy" id="2055143"/>
    <lineage>
        <taxon>Bacteria</taxon>
        <taxon>Pseudomonadati</taxon>
        <taxon>Pseudomonadota</taxon>
        <taxon>Gammaproteobacteria</taxon>
        <taxon>Pseudomonadales</taxon>
        <taxon>Marinobacteraceae</taxon>
        <taxon>Marinobacter</taxon>
    </lineage>
</organism>
<dbReference type="AlphaFoldDB" id="A0A2S5Z667"/>
<reference evidence="1 2" key="1">
    <citation type="submission" date="2018-01" db="EMBL/GenBank/DDBJ databases">
        <title>Complete genome sequences of the type strains of Marinobacter flavimaris and Marinobacter maroccanus.</title>
        <authorList>
            <person name="Palau M."/>
            <person name="Boujida N."/>
            <person name="Manresa A."/>
            <person name="Minana-Galbis D."/>
        </authorList>
    </citation>
    <scope>NUCLEOTIDE SEQUENCE [LARGE SCALE GENOMIC DNA]</scope>
    <source>
        <strain evidence="1 2">N4</strain>
    </source>
</reference>
<proteinExistence type="predicted"/>
<accession>A0A2S5Z667</accession>
<dbReference type="EMBL" id="PSSX01000021">
    <property type="protein sequence ID" value="PPI82853.1"/>
    <property type="molecule type" value="Genomic_DNA"/>
</dbReference>
<name>A0A2S5Z667_9GAMM</name>
<evidence type="ECO:0000313" key="2">
    <source>
        <dbReference type="Proteomes" id="UP000239917"/>
    </source>
</evidence>
<dbReference type="Proteomes" id="UP000239917">
    <property type="component" value="Unassembled WGS sequence"/>
</dbReference>